<organism evidence="9 10">
    <name type="scientific">Fonsecaea erecta</name>
    <dbReference type="NCBI Taxonomy" id="1367422"/>
    <lineage>
        <taxon>Eukaryota</taxon>
        <taxon>Fungi</taxon>
        <taxon>Dikarya</taxon>
        <taxon>Ascomycota</taxon>
        <taxon>Pezizomycotina</taxon>
        <taxon>Eurotiomycetes</taxon>
        <taxon>Chaetothyriomycetidae</taxon>
        <taxon>Chaetothyriales</taxon>
        <taxon>Herpotrichiellaceae</taxon>
        <taxon>Fonsecaea</taxon>
    </lineage>
</organism>
<sequence>MAANQPVKFNNVEHFDVSTGKGVLIDETRLDPELHVAATLQHGSDLDEKEYKRVMWKVDLRLMPPLALLYAWALIDRVNLSSIQIGGLSADLGTDKGNRYTLITMIFFIPYVLFDWDGFVDPSNLALRKFGPQKWLGFIGFTWGCLTIAMGFTHSWISILILRIIFGALEAGLSPGCIYLMSCWYPRYEVQKRFSFWAAGAILCSGISSLLVYGIEKVGTVDGLHPWRWVYIIEGIVSAAVGLLCGIVLVDFPDRAVRPGLLHSKGFLTTDEASLILARLQRDRGDAVPDKLTMKKLVTFLMDWKMWEFPFLLLCNNMAIYSYSYFLPLILRGSFGYSLEKSYILNFPPYVLAAIWMLVVGYFGDKYKIRGPIVLVQALIIILGVCMTAFLNNGAARYVGVFLGVGAINSNIPAILSYQHNNITGQLKRALATAMIIGGGGCGGIVASNVFRHQDAPNYTPGLIAVIVSQVLTAVIVLKNFAVFKRLNRKADRGEIILEDTEGFRRLLLEEGVERLKDIFLHLSVERMPAIPTLWMDSSRWHQEPLDWAAHAYQLLAPQINVKGRMALLLLLAVIWAFSWLLWRAYQVLTTPNEILVEKLGLDIPPAPVLILEEISSTEVYVTWKHAEPSSSVQEHYVELNGVIIGTTKKSEMGAVISGLRPGTKYAIRVFCVSTGTFQTPSAPFHVRTPHLPEGKEAPESVPTVRGVSVRNASTATPLAAPSMTRDLSGGQPMGRRGTTGRRPSPAGHGTDAQGQDGGSRAEEEEMDGDLAELSQRFQKVQQDIEAVEAQIQEEDREFEAAMKELEARRDELKQSLKERDEASSDLRKQVHKAETLSRTAQNEKTKKERLLQQKENQRRKRKDDISRWEEATAAMKEEIAGIEKQKAAIERRTQSELREMRRKIEEEQKEVAMLEEDNKDKALQIKALEEERKLQNVDEETDETREADRLDRERDMRWRARYEGLQQTYTRLWNDLQLANQQVNYTREQINQLEARRANSMAFAPIAPLDMDAIRRGMRPIRRARPTGSLGSSISSPRGPFAGPEPFPSGLQYTSAPTSSPTAVVPSYFNPQNGMTLAMPVEMTASTHDEPDTISSIPMSPRADSLLPADLLGDESADDLPEAEIPQQREKSETGTSPFPTIGSPVLHPDSGRTESPSVGSSSGRSFSSPMQISAPAEGDEKSSNSGKKSDEPPEEDEVVQQPKKPKYTSVSSMFGLNRQRGKTLADQPPLLGSLKPSQSQSFPRNVEDFDPRLETKRRLSYGGNWAFPGSALLNSSSTQEDKEPSVSRFAATRRAFGLGGFGKSAAASANYDPFAMRSASFDPGLRGDTSSPRPSSTYSFDKMPRPSMESQFRAWNDKSALRNSPLAPDWGSLHSFSRSHSRRPSIVYGSTSNLSLPHGDEEVVEPDRKPTRPLQAPIGTRPASSQQSSTPKLNPAAPSFTTLFSRRSEKSKDKDKTKAKESKERVNDLDTASVPESRRSKDTNSIAATVSTLESETLDRTQSATSAQLSLESTPAKPTFISKITRKASSNKFGSWKDKGSLFSRKEASVPTGENEEEQGSTEHLGRSLESTSTTPSAEDKKTSRTSLSTWSFMRKSKKGLKEDLTASEISESSERASEAEEVGEEREEDEQP</sequence>
<dbReference type="GO" id="GO:0022857">
    <property type="term" value="F:transmembrane transporter activity"/>
    <property type="evidence" value="ECO:0007669"/>
    <property type="project" value="InterPro"/>
</dbReference>
<proteinExistence type="predicted"/>
<feature type="region of interest" description="Disordered" evidence="6">
    <location>
        <begin position="1024"/>
        <end position="1068"/>
    </location>
</feature>
<feature type="transmembrane region" description="Helical" evidence="7">
    <location>
        <begin position="371"/>
        <end position="392"/>
    </location>
</feature>
<accession>A0A178ZYW3</accession>
<gene>
    <name evidence="9" type="ORF">AYL99_01032</name>
</gene>
<dbReference type="GeneID" id="30005202"/>
<dbReference type="Pfam" id="PF00041">
    <property type="entry name" value="fn3"/>
    <property type="match status" value="1"/>
</dbReference>
<dbReference type="InterPro" id="IPR013783">
    <property type="entry name" value="Ig-like_fold"/>
</dbReference>
<evidence type="ECO:0000256" key="7">
    <source>
        <dbReference type="SAM" id="Phobius"/>
    </source>
</evidence>
<dbReference type="SUPFAM" id="SSF103473">
    <property type="entry name" value="MFS general substrate transporter"/>
    <property type="match status" value="1"/>
</dbReference>
<dbReference type="PANTHER" id="PTHR43791">
    <property type="entry name" value="PERMEASE-RELATED"/>
    <property type="match status" value="1"/>
</dbReference>
<comment type="subcellular location">
    <subcellularLocation>
        <location evidence="1">Membrane</location>
        <topology evidence="1">Multi-pass membrane protein</topology>
    </subcellularLocation>
</comment>
<keyword evidence="2" id="KW-0813">Transport</keyword>
<feature type="compositionally biased region" description="Polar residues" evidence="6">
    <location>
        <begin position="1485"/>
        <end position="1515"/>
    </location>
</feature>
<feature type="transmembrane region" description="Helical" evidence="7">
    <location>
        <begin position="343"/>
        <end position="364"/>
    </location>
</feature>
<protein>
    <recommendedName>
        <fullName evidence="8">Fibronectin type-III domain-containing protein</fullName>
    </recommendedName>
</protein>
<evidence type="ECO:0000256" key="6">
    <source>
        <dbReference type="SAM" id="MobiDB-lite"/>
    </source>
</evidence>
<dbReference type="SMART" id="SM00060">
    <property type="entry name" value="FN3"/>
    <property type="match status" value="1"/>
</dbReference>
<feature type="compositionally biased region" description="Basic and acidic residues" evidence="6">
    <location>
        <begin position="1448"/>
        <end position="1470"/>
    </location>
</feature>
<feature type="transmembrane region" description="Helical" evidence="7">
    <location>
        <begin position="194"/>
        <end position="215"/>
    </location>
</feature>
<feature type="region of interest" description="Disordered" evidence="6">
    <location>
        <begin position="689"/>
        <end position="769"/>
    </location>
</feature>
<keyword evidence="3 7" id="KW-0812">Transmembrane</keyword>
<feature type="transmembrane region" description="Helical" evidence="7">
    <location>
        <begin position="227"/>
        <end position="250"/>
    </location>
</feature>
<name>A0A178ZYW3_9EURO</name>
<feature type="region of interest" description="Disordered" evidence="6">
    <location>
        <begin position="1319"/>
        <end position="1635"/>
    </location>
</feature>
<dbReference type="Gene3D" id="1.20.1250.20">
    <property type="entry name" value="MFS general substrate transporter like domains"/>
    <property type="match status" value="2"/>
</dbReference>
<dbReference type="Gene3D" id="2.60.40.10">
    <property type="entry name" value="Immunoglobulins"/>
    <property type="match status" value="1"/>
</dbReference>
<evidence type="ECO:0000256" key="1">
    <source>
        <dbReference type="ARBA" id="ARBA00004141"/>
    </source>
</evidence>
<dbReference type="InterPro" id="IPR036259">
    <property type="entry name" value="MFS_trans_sf"/>
</dbReference>
<dbReference type="PROSITE" id="PS50853">
    <property type="entry name" value="FN3"/>
    <property type="match status" value="1"/>
</dbReference>
<feature type="transmembrane region" description="Helical" evidence="7">
    <location>
        <begin position="135"/>
        <end position="154"/>
    </location>
</feature>
<feature type="transmembrane region" description="Helical" evidence="7">
    <location>
        <begin position="311"/>
        <end position="331"/>
    </location>
</feature>
<feature type="transmembrane region" description="Helical" evidence="7">
    <location>
        <begin position="566"/>
        <end position="583"/>
    </location>
</feature>
<evidence type="ECO:0000256" key="4">
    <source>
        <dbReference type="ARBA" id="ARBA00022989"/>
    </source>
</evidence>
<dbReference type="EMBL" id="LVYI01000001">
    <property type="protein sequence ID" value="OAP65060.1"/>
    <property type="molecule type" value="Genomic_DNA"/>
</dbReference>
<evidence type="ECO:0000256" key="5">
    <source>
        <dbReference type="ARBA" id="ARBA00023136"/>
    </source>
</evidence>
<dbReference type="FunFam" id="1.20.1250.20:FF:000013">
    <property type="entry name" value="MFS general substrate transporter"/>
    <property type="match status" value="1"/>
</dbReference>
<feature type="compositionally biased region" description="Basic and acidic residues" evidence="6">
    <location>
        <begin position="1400"/>
        <end position="1412"/>
    </location>
</feature>
<evidence type="ECO:0000259" key="8">
    <source>
        <dbReference type="PROSITE" id="PS50853"/>
    </source>
</evidence>
<evidence type="ECO:0000313" key="9">
    <source>
        <dbReference type="EMBL" id="OAP65060.1"/>
    </source>
</evidence>
<feature type="transmembrane region" description="Helical" evidence="7">
    <location>
        <begin position="160"/>
        <end position="182"/>
    </location>
</feature>
<evidence type="ECO:0000256" key="3">
    <source>
        <dbReference type="ARBA" id="ARBA00022692"/>
    </source>
</evidence>
<feature type="compositionally biased region" description="Polar residues" evidence="6">
    <location>
        <begin position="1424"/>
        <end position="1434"/>
    </location>
</feature>
<feature type="compositionally biased region" description="Polar residues" evidence="6">
    <location>
        <begin position="1330"/>
        <end position="1341"/>
    </location>
</feature>
<feature type="transmembrane region" description="Helical" evidence="7">
    <location>
        <begin position="463"/>
        <end position="484"/>
    </location>
</feature>
<keyword evidence="10" id="KW-1185">Reference proteome</keyword>
<feature type="compositionally biased region" description="Polar residues" evidence="6">
    <location>
        <begin position="1052"/>
        <end position="1063"/>
    </location>
</feature>
<feature type="domain" description="Fibronectin type-III" evidence="8">
    <location>
        <begin position="605"/>
        <end position="692"/>
    </location>
</feature>
<dbReference type="SUPFAM" id="SSF49265">
    <property type="entry name" value="Fibronectin type III"/>
    <property type="match status" value="1"/>
</dbReference>
<feature type="region of interest" description="Disordered" evidence="6">
    <location>
        <begin position="812"/>
        <end position="868"/>
    </location>
</feature>
<reference evidence="9 10" key="1">
    <citation type="submission" date="2016-04" db="EMBL/GenBank/DDBJ databases">
        <title>Draft genome of Fonsecaea erecta CBS 125763.</title>
        <authorList>
            <person name="Weiss V.A."/>
            <person name="Vicente V.A."/>
            <person name="Raittz R.T."/>
            <person name="Moreno L.F."/>
            <person name="De Souza E.M."/>
            <person name="Pedrosa F.O."/>
            <person name="Steffens M.B."/>
            <person name="Faoro H."/>
            <person name="Tadra-Sfeir M.Z."/>
            <person name="Najafzadeh M.J."/>
            <person name="Felipe M.S."/>
            <person name="Teixeira M."/>
            <person name="Sun J."/>
            <person name="Xi L."/>
            <person name="Gomes R."/>
            <person name="De Azevedo C.M."/>
            <person name="Salgado C.G."/>
            <person name="Da Silva M.B."/>
            <person name="Nascimento M.F."/>
            <person name="Queiroz-Telles F."/>
            <person name="Attili D.S."/>
            <person name="Gorbushina A."/>
        </authorList>
    </citation>
    <scope>NUCLEOTIDE SEQUENCE [LARGE SCALE GENOMIC DNA]</scope>
    <source>
        <strain evidence="9 10">CBS 125763</strain>
    </source>
</reference>
<feature type="transmembrane region" description="Helical" evidence="7">
    <location>
        <begin position="398"/>
        <end position="418"/>
    </location>
</feature>
<dbReference type="OrthoDB" id="5572782at2759"/>
<dbReference type="CDD" id="cd00063">
    <property type="entry name" value="FN3"/>
    <property type="match status" value="1"/>
</dbReference>
<dbReference type="InterPro" id="IPR036116">
    <property type="entry name" value="FN3_sf"/>
</dbReference>
<feature type="transmembrane region" description="Helical" evidence="7">
    <location>
        <begin position="430"/>
        <end position="451"/>
    </location>
</feature>
<keyword evidence="5 7" id="KW-0472">Membrane</keyword>
<feature type="compositionally biased region" description="Acidic residues" evidence="6">
    <location>
        <begin position="1622"/>
        <end position="1635"/>
    </location>
</feature>
<evidence type="ECO:0000256" key="2">
    <source>
        <dbReference type="ARBA" id="ARBA00022448"/>
    </source>
</evidence>
<dbReference type="InterPro" id="IPR003961">
    <property type="entry name" value="FN3_dom"/>
</dbReference>
<keyword evidence="4 7" id="KW-1133">Transmembrane helix</keyword>
<evidence type="ECO:0000313" key="10">
    <source>
        <dbReference type="Proteomes" id="UP000078343"/>
    </source>
</evidence>
<dbReference type="Proteomes" id="UP000078343">
    <property type="component" value="Unassembled WGS sequence"/>
</dbReference>
<feature type="compositionally biased region" description="Low complexity" evidence="6">
    <location>
        <begin position="1155"/>
        <end position="1170"/>
    </location>
</feature>
<dbReference type="PANTHER" id="PTHR43791:SF47">
    <property type="entry name" value="MAJOR FACILITATOR SUPERFAMILY (MFS) PROFILE DOMAIN-CONTAINING PROTEIN-RELATED"/>
    <property type="match status" value="1"/>
</dbReference>
<feature type="compositionally biased region" description="Basic and acidic residues" evidence="6">
    <location>
        <begin position="1537"/>
        <end position="1550"/>
    </location>
</feature>
<dbReference type="GO" id="GO:0016020">
    <property type="term" value="C:membrane"/>
    <property type="evidence" value="ECO:0007669"/>
    <property type="project" value="UniProtKB-SubCell"/>
</dbReference>
<feature type="region of interest" description="Disordered" evidence="6">
    <location>
        <begin position="1087"/>
        <end position="1108"/>
    </location>
</feature>
<dbReference type="Pfam" id="PF07690">
    <property type="entry name" value="MFS_1"/>
    <property type="match status" value="1"/>
</dbReference>
<feature type="compositionally biased region" description="Basic and acidic residues" evidence="6">
    <location>
        <begin position="1180"/>
        <end position="1193"/>
    </location>
</feature>
<dbReference type="RefSeq" id="XP_018698427.1">
    <property type="nucleotide sequence ID" value="XM_018832548.1"/>
</dbReference>
<dbReference type="InterPro" id="IPR011701">
    <property type="entry name" value="MFS"/>
</dbReference>
<comment type="caution">
    <text evidence="9">The sequence shown here is derived from an EMBL/GenBank/DDBJ whole genome shotgun (WGS) entry which is preliminary data.</text>
</comment>
<feature type="region of interest" description="Disordered" evidence="6">
    <location>
        <begin position="1122"/>
        <end position="1253"/>
    </location>
</feature>